<gene>
    <name evidence="2" type="ORF">Tci_003925</name>
</gene>
<feature type="compositionally biased region" description="Basic and acidic residues" evidence="1">
    <location>
        <begin position="260"/>
        <end position="274"/>
    </location>
</feature>
<organism evidence="2">
    <name type="scientific">Tanacetum cinerariifolium</name>
    <name type="common">Dalmatian daisy</name>
    <name type="synonym">Chrysanthemum cinerariifolium</name>
    <dbReference type="NCBI Taxonomy" id="118510"/>
    <lineage>
        <taxon>Eukaryota</taxon>
        <taxon>Viridiplantae</taxon>
        <taxon>Streptophyta</taxon>
        <taxon>Embryophyta</taxon>
        <taxon>Tracheophyta</taxon>
        <taxon>Spermatophyta</taxon>
        <taxon>Magnoliopsida</taxon>
        <taxon>eudicotyledons</taxon>
        <taxon>Gunneridae</taxon>
        <taxon>Pentapetalae</taxon>
        <taxon>asterids</taxon>
        <taxon>campanulids</taxon>
        <taxon>Asterales</taxon>
        <taxon>Asteraceae</taxon>
        <taxon>Asteroideae</taxon>
        <taxon>Anthemideae</taxon>
        <taxon>Anthemidinae</taxon>
        <taxon>Tanacetum</taxon>
    </lineage>
</organism>
<feature type="region of interest" description="Disordered" evidence="1">
    <location>
        <begin position="260"/>
        <end position="303"/>
    </location>
</feature>
<sequence>MNLEQHQASPGHSPNEAAMCVSCATSVSNSAASSKPFISLALYPAIIQAFDSLGRFLLSSEVPWDCQMGKGGGGGNKPRGCELGVSGSCRLWGKQSMHCYLFSLPRSLMNSVRMVLGEMVTNFLPSTPSWKSLEYKSLDPLAPQPLQFMLKTGLLISRKCLRCWDMLTSLKLGWLAINLRVMLLVGAKGGEVYVVTLSWKDFREILFLQYFPMSEQQKYEREYHTICQREDELTDGIVNTEFTSVAHVANTGINIEILRERGGSNNKRNRDGDRIQPAARNNNQKGYDQRRSDGHGYDRHNNN</sequence>
<name>A0A6L2J5W3_TANCI</name>
<feature type="compositionally biased region" description="Basic and acidic residues" evidence="1">
    <location>
        <begin position="287"/>
        <end position="303"/>
    </location>
</feature>
<dbReference type="AlphaFoldDB" id="A0A6L2J5W3"/>
<evidence type="ECO:0000256" key="1">
    <source>
        <dbReference type="SAM" id="MobiDB-lite"/>
    </source>
</evidence>
<proteinExistence type="predicted"/>
<evidence type="ECO:0000313" key="2">
    <source>
        <dbReference type="EMBL" id="GEU31947.1"/>
    </source>
</evidence>
<accession>A0A6L2J5W3</accession>
<comment type="caution">
    <text evidence="2">The sequence shown here is derived from an EMBL/GenBank/DDBJ whole genome shotgun (WGS) entry which is preliminary data.</text>
</comment>
<reference evidence="2" key="1">
    <citation type="journal article" date="2019" name="Sci. Rep.">
        <title>Draft genome of Tanacetum cinerariifolium, the natural source of mosquito coil.</title>
        <authorList>
            <person name="Yamashiro T."/>
            <person name="Shiraishi A."/>
            <person name="Satake H."/>
            <person name="Nakayama K."/>
        </authorList>
    </citation>
    <scope>NUCLEOTIDE SEQUENCE</scope>
</reference>
<protein>
    <submittedName>
        <fullName evidence="2">Uncharacterized protein</fullName>
    </submittedName>
</protein>
<dbReference type="EMBL" id="BKCJ010000302">
    <property type="protein sequence ID" value="GEU31947.1"/>
    <property type="molecule type" value="Genomic_DNA"/>
</dbReference>